<keyword evidence="1" id="KW-0472">Membrane</keyword>
<keyword evidence="1" id="KW-1133">Transmembrane helix</keyword>
<dbReference type="PANTHER" id="PTHR35531:SF1">
    <property type="entry name" value="INNER MEMBRANE PROTEIN YBCI-RELATED"/>
    <property type="match status" value="1"/>
</dbReference>
<dbReference type="OrthoDB" id="5459053at2"/>
<feature type="transmembrane region" description="Helical" evidence="1">
    <location>
        <begin position="74"/>
        <end position="96"/>
    </location>
</feature>
<keyword evidence="2" id="KW-0378">Hydrolase</keyword>
<evidence type="ECO:0000313" key="3">
    <source>
        <dbReference type="Proteomes" id="UP000008544"/>
    </source>
</evidence>
<keyword evidence="3" id="KW-1185">Reference proteome</keyword>
<evidence type="ECO:0000313" key="2">
    <source>
        <dbReference type="EMBL" id="ACA58882.1"/>
    </source>
</evidence>
<dbReference type="EMBL" id="CP000860">
    <property type="protein sequence ID" value="ACA58882.1"/>
    <property type="molecule type" value="Genomic_DNA"/>
</dbReference>
<accession>B1I0W8</accession>
<evidence type="ECO:0000256" key="1">
    <source>
        <dbReference type="SAM" id="Phobius"/>
    </source>
</evidence>
<feature type="transmembrane region" description="Helical" evidence="1">
    <location>
        <begin position="102"/>
        <end position="131"/>
    </location>
</feature>
<feature type="transmembrane region" description="Helical" evidence="1">
    <location>
        <begin position="151"/>
        <end position="169"/>
    </location>
</feature>
<dbReference type="AlphaFoldDB" id="B1I0W8"/>
<dbReference type="PANTHER" id="PTHR35531">
    <property type="entry name" value="INNER MEMBRANE PROTEIN YBCI-RELATED"/>
    <property type="match status" value="1"/>
</dbReference>
<dbReference type="HOGENOM" id="CLU_097802_1_1_9"/>
<reference evidence="2 3" key="2">
    <citation type="journal article" date="2008" name="Science">
        <title>Environmental genomics reveals a single-species ecosystem deep within Earth.</title>
        <authorList>
            <person name="Chivian D."/>
            <person name="Brodie E.L."/>
            <person name="Alm E.J."/>
            <person name="Culley D.E."/>
            <person name="Dehal P.S."/>
            <person name="Desantis T.Z."/>
            <person name="Gihring T.M."/>
            <person name="Lapidus A."/>
            <person name="Lin L.H."/>
            <person name="Lowry S.R."/>
            <person name="Moser D.P."/>
            <person name="Richardson P.M."/>
            <person name="Southam G."/>
            <person name="Wanger G."/>
            <person name="Pratt L.M."/>
            <person name="Andersen G.L."/>
            <person name="Hazen T.C."/>
            <person name="Brockman F.J."/>
            <person name="Arkin A.P."/>
            <person name="Onstott T.C."/>
        </authorList>
    </citation>
    <scope>NUCLEOTIDE SEQUENCE [LARGE SCALE GENOMIC DNA]</scope>
    <source>
        <strain evidence="2 3">MP104C</strain>
    </source>
</reference>
<keyword evidence="1" id="KW-0812">Transmembrane</keyword>
<sequence length="170" mass="17446">MTFLWRTHFVAGAGLGAAYGAVFHQGDPGIMAASAGIGGIAALLPDVDSPHSNLGRAARPVSDVLNFALGHRGFLYFLLGATVVLALAAFAALFWAPSGAVWSLLVSALAAGYLSHLLLDALTPGGVPLLWPRGGSTSLPLVRTGSFFERVVFLPALAVAVALVVWGVAK</sequence>
<proteinExistence type="predicted"/>
<dbReference type="KEGG" id="dau:Daud_0323"/>
<dbReference type="STRING" id="477974.Daud_0323"/>
<dbReference type="Proteomes" id="UP000008544">
    <property type="component" value="Chromosome"/>
</dbReference>
<protein>
    <submittedName>
        <fullName evidence="2">Membrane-bound metal-dependent hydrolase</fullName>
    </submittedName>
</protein>
<name>B1I0W8_DESAP</name>
<dbReference type="InterPro" id="IPR007404">
    <property type="entry name" value="YdjM-like"/>
</dbReference>
<dbReference type="Pfam" id="PF04307">
    <property type="entry name" value="YdjM"/>
    <property type="match status" value="1"/>
</dbReference>
<dbReference type="RefSeq" id="WP_012301474.1">
    <property type="nucleotide sequence ID" value="NC_010424.1"/>
</dbReference>
<reference evidence="3" key="1">
    <citation type="submission" date="2007-10" db="EMBL/GenBank/DDBJ databases">
        <title>Complete sequence of chromosome of Desulforudis audaxviator MP104C.</title>
        <authorList>
            <person name="Copeland A."/>
            <person name="Lucas S."/>
            <person name="Lapidus A."/>
            <person name="Barry K."/>
            <person name="Glavina del Rio T."/>
            <person name="Dalin E."/>
            <person name="Tice H."/>
            <person name="Bruce D."/>
            <person name="Pitluck S."/>
            <person name="Lowry S.R."/>
            <person name="Larimer F."/>
            <person name="Land M.L."/>
            <person name="Hauser L."/>
            <person name="Kyrpides N."/>
            <person name="Ivanova N.N."/>
            <person name="Richardson P."/>
        </authorList>
    </citation>
    <scope>NUCLEOTIDE SEQUENCE [LARGE SCALE GENOMIC DNA]</scope>
    <source>
        <strain evidence="3">MP104C</strain>
    </source>
</reference>
<dbReference type="eggNOG" id="COG1988">
    <property type="taxonomic scope" value="Bacteria"/>
</dbReference>
<dbReference type="GO" id="GO:0016787">
    <property type="term" value="F:hydrolase activity"/>
    <property type="evidence" value="ECO:0007669"/>
    <property type="project" value="UniProtKB-KW"/>
</dbReference>
<organism evidence="2 3">
    <name type="scientific">Desulforudis audaxviator (strain MP104C)</name>
    <dbReference type="NCBI Taxonomy" id="477974"/>
    <lineage>
        <taxon>Bacteria</taxon>
        <taxon>Bacillati</taxon>
        <taxon>Bacillota</taxon>
        <taxon>Clostridia</taxon>
        <taxon>Thermoanaerobacterales</taxon>
        <taxon>Candidatus Desulforudaceae</taxon>
        <taxon>Candidatus Desulforudis</taxon>
    </lineage>
</organism>
<gene>
    <name evidence="2" type="ordered locus">Daud_0323</name>
</gene>